<feature type="region of interest" description="Disordered" evidence="2">
    <location>
        <begin position="155"/>
        <end position="175"/>
    </location>
</feature>
<accession>A0ABR7SEI8</accession>
<dbReference type="Pfam" id="PF01106">
    <property type="entry name" value="NifU"/>
    <property type="match status" value="1"/>
</dbReference>
<evidence type="ECO:0000256" key="1">
    <source>
        <dbReference type="ARBA" id="ARBA00049958"/>
    </source>
</evidence>
<dbReference type="RefSeq" id="WP_187814353.1">
    <property type="nucleotide sequence ID" value="NZ_JACTVJ010000006.1"/>
</dbReference>
<dbReference type="EMBL" id="JACTVJ010000006">
    <property type="protein sequence ID" value="MBC9713926.1"/>
    <property type="molecule type" value="Genomic_DNA"/>
</dbReference>
<gene>
    <name evidence="4" type="ORF">H9Y04_15260</name>
</gene>
<evidence type="ECO:0000256" key="2">
    <source>
        <dbReference type="SAM" id="MobiDB-lite"/>
    </source>
</evidence>
<evidence type="ECO:0000313" key="5">
    <source>
        <dbReference type="Proteomes" id="UP000642284"/>
    </source>
</evidence>
<dbReference type="Proteomes" id="UP000642284">
    <property type="component" value="Unassembled WGS sequence"/>
</dbReference>
<protein>
    <submittedName>
        <fullName evidence="4">NifU family protein</fullName>
    </submittedName>
</protein>
<evidence type="ECO:0000313" key="4">
    <source>
        <dbReference type="EMBL" id="MBC9713926.1"/>
    </source>
</evidence>
<name>A0ABR7SEI8_9ACTN</name>
<feature type="domain" description="NIF system FeS cluster assembly NifU C-terminal" evidence="3">
    <location>
        <begin position="82"/>
        <end position="147"/>
    </location>
</feature>
<reference evidence="4 5" key="1">
    <citation type="submission" date="2020-08" db="EMBL/GenBank/DDBJ databases">
        <title>Genemic of Streptomyces polyaspartic.</title>
        <authorList>
            <person name="Liu W."/>
        </authorList>
    </citation>
    <scope>NUCLEOTIDE SEQUENCE [LARGE SCALE GENOMIC DNA]</scope>
    <source>
        <strain evidence="4 5">TRM66268-LWL</strain>
    </source>
</reference>
<comment type="caution">
    <text evidence="4">The sequence shown here is derived from an EMBL/GenBank/DDBJ whole genome shotgun (WGS) entry which is preliminary data.</text>
</comment>
<comment type="function">
    <text evidence="1">May be involved in the formation or repair of [Fe-S] clusters present in iron-sulfur proteins.</text>
</comment>
<proteinExistence type="predicted"/>
<dbReference type="InterPro" id="IPR001075">
    <property type="entry name" value="NIF_FeS_clus_asmbl_NifU_C"/>
</dbReference>
<dbReference type="SUPFAM" id="SSF117916">
    <property type="entry name" value="Fe-S cluster assembly (FSCA) domain-like"/>
    <property type="match status" value="1"/>
</dbReference>
<dbReference type="Gene3D" id="3.30.300.130">
    <property type="entry name" value="Fe-S cluster assembly (FSCA)"/>
    <property type="match status" value="1"/>
</dbReference>
<evidence type="ECO:0000259" key="3">
    <source>
        <dbReference type="Pfam" id="PF01106"/>
    </source>
</evidence>
<dbReference type="InterPro" id="IPR034904">
    <property type="entry name" value="FSCA_dom_sf"/>
</dbReference>
<sequence length="175" mass="18722">MDELRAVEARVAELVRRLSATPQVGDQAEELVRLLMRLYGAGLARITALLSPEDVARLTADDLVGSLLILHDLHPRPTVARVEEALAKARAQVGADPDGIVLLGVEDRDVIRVRLGAAVGRCPSSLSAVRQIVDQAVAAVAPEVAEIRLEPSPREPELLQILPGPPRSHDAAAPR</sequence>
<keyword evidence="5" id="KW-1185">Reference proteome</keyword>
<organism evidence="4 5">
    <name type="scientific">Streptomyces polyasparticus</name>
    <dbReference type="NCBI Taxonomy" id="2767826"/>
    <lineage>
        <taxon>Bacteria</taxon>
        <taxon>Bacillati</taxon>
        <taxon>Actinomycetota</taxon>
        <taxon>Actinomycetes</taxon>
        <taxon>Kitasatosporales</taxon>
        <taxon>Streptomycetaceae</taxon>
        <taxon>Streptomyces</taxon>
    </lineage>
</organism>